<organism evidence="4 5">
    <name type="scientific">Parnassius apollo</name>
    <name type="common">Apollo butterfly</name>
    <name type="synonym">Papilio apollo</name>
    <dbReference type="NCBI Taxonomy" id="110799"/>
    <lineage>
        <taxon>Eukaryota</taxon>
        <taxon>Metazoa</taxon>
        <taxon>Ecdysozoa</taxon>
        <taxon>Arthropoda</taxon>
        <taxon>Hexapoda</taxon>
        <taxon>Insecta</taxon>
        <taxon>Pterygota</taxon>
        <taxon>Neoptera</taxon>
        <taxon>Endopterygota</taxon>
        <taxon>Lepidoptera</taxon>
        <taxon>Glossata</taxon>
        <taxon>Ditrysia</taxon>
        <taxon>Papilionoidea</taxon>
        <taxon>Papilionidae</taxon>
        <taxon>Parnassiinae</taxon>
        <taxon>Parnassini</taxon>
        <taxon>Parnassius</taxon>
        <taxon>Parnassius</taxon>
    </lineage>
</organism>
<protein>
    <submittedName>
        <fullName evidence="4">(apollo) hypothetical protein</fullName>
    </submittedName>
</protein>
<evidence type="ECO:0000256" key="1">
    <source>
        <dbReference type="SAM" id="MobiDB-lite"/>
    </source>
</evidence>
<keyword evidence="2" id="KW-0812">Transmembrane</keyword>
<feature type="transmembrane region" description="Helical" evidence="2">
    <location>
        <begin position="168"/>
        <end position="189"/>
    </location>
</feature>
<feature type="chain" id="PRO_5035921668" evidence="3">
    <location>
        <begin position="19"/>
        <end position="703"/>
    </location>
</feature>
<comment type="caution">
    <text evidence="4">The sequence shown here is derived from an EMBL/GenBank/DDBJ whole genome shotgun (WGS) entry which is preliminary data.</text>
</comment>
<reference evidence="4" key="1">
    <citation type="submission" date="2021-04" db="EMBL/GenBank/DDBJ databases">
        <authorList>
            <person name="Tunstrom K."/>
        </authorList>
    </citation>
    <scope>NUCLEOTIDE SEQUENCE</scope>
</reference>
<dbReference type="Proteomes" id="UP000691718">
    <property type="component" value="Unassembled WGS sequence"/>
</dbReference>
<sequence length="703" mass="78360">MPWSVEWWSGLLLSLVHTSQVVEVMKSITQSLPESLALPPAILFDEMLSHIPVKEILDSVKSESLVGDKYVFGDLPELKLDTIDFYSTNIASARLKRANEIFNVSAPQVEGSVAKLSDLITNSRNATKTYHSDIEILTNEIIKLKKKVAEDAAAGFSIGDWFTGWRSAIVWLIGAVLMILIVYIIFLVLRRCCVSPAIVTAASMPLKGFAAPINNTQLHTTTVNFWINQTTGVENISSTPPTILSYKLKEVATHVASIEFHADILIALIILMDKREQQIVAWLMEEVTKEIEDPDSRIDKAESDGDSDHSEHCTDTEQSSCEDEANCIAKIDGYKIEPTQEILDSVKSESLVGDKYVFGDLPELKLDTIDFDSTNIASARLKRANEVCNVSAPQVEGSVAKLSDLITNSRNATKTYHSDIEILTNEIIKLKKKFAEDAAARFSIGDCFTGWRSAIVWLIGAVVMILIVYIIFLVLRRCCVSPAIVTAASMPLKGFAAPINNTQLHKTTVNFWINQTTGVENISSTPPTILSYKLKEVATHVASIEFHADILIALIILVVIIYWTRRFITSEHRHMLARIGLFTRNQLIPHHMGESSLVIFILVKSTSFLGRSHRVFEIPIELCTVPGRAMAWSCTPSKGYYTQLLEQNQSVKRWSNAMVIKLDLRQISLVNSDYPSLKGSQNVPSRVKVNLNYLGHIINHHAR</sequence>
<dbReference type="AlphaFoldDB" id="A0A8S3XGR0"/>
<accession>A0A8S3XGR0</accession>
<feature type="transmembrane region" description="Helical" evidence="2">
    <location>
        <begin position="541"/>
        <end position="563"/>
    </location>
</feature>
<evidence type="ECO:0000256" key="2">
    <source>
        <dbReference type="SAM" id="Phobius"/>
    </source>
</evidence>
<name>A0A8S3XGR0_PARAO</name>
<proteinExistence type="predicted"/>
<gene>
    <name evidence="4" type="ORF">PAPOLLO_LOCUS17021</name>
</gene>
<keyword evidence="5" id="KW-1185">Reference proteome</keyword>
<evidence type="ECO:0000256" key="3">
    <source>
        <dbReference type="SAM" id="SignalP"/>
    </source>
</evidence>
<feature type="signal peptide" evidence="3">
    <location>
        <begin position="1"/>
        <end position="18"/>
    </location>
</feature>
<evidence type="ECO:0000313" key="5">
    <source>
        <dbReference type="Proteomes" id="UP000691718"/>
    </source>
</evidence>
<feature type="transmembrane region" description="Helical" evidence="2">
    <location>
        <begin position="454"/>
        <end position="475"/>
    </location>
</feature>
<evidence type="ECO:0000313" key="4">
    <source>
        <dbReference type="EMBL" id="CAG5019227.1"/>
    </source>
</evidence>
<feature type="region of interest" description="Disordered" evidence="1">
    <location>
        <begin position="293"/>
        <end position="319"/>
    </location>
</feature>
<keyword evidence="3" id="KW-0732">Signal</keyword>
<dbReference type="EMBL" id="CAJQZP010001129">
    <property type="protein sequence ID" value="CAG5019227.1"/>
    <property type="molecule type" value="Genomic_DNA"/>
</dbReference>
<dbReference type="OrthoDB" id="7483050at2759"/>
<feature type="compositionally biased region" description="Basic and acidic residues" evidence="1">
    <location>
        <begin position="293"/>
        <end position="315"/>
    </location>
</feature>
<keyword evidence="2" id="KW-1133">Transmembrane helix</keyword>
<keyword evidence="2" id="KW-0472">Membrane</keyword>